<evidence type="ECO:0000313" key="3">
    <source>
        <dbReference type="Proteomes" id="UP000696413"/>
    </source>
</evidence>
<accession>A0ABS6HT13</accession>
<evidence type="ECO:0000256" key="1">
    <source>
        <dbReference type="SAM" id="SignalP"/>
    </source>
</evidence>
<dbReference type="EMBL" id="JAHBOM010000020">
    <property type="protein sequence ID" value="MBU8825839.1"/>
    <property type="molecule type" value="Genomic_DNA"/>
</dbReference>
<feature type="signal peptide" evidence="1">
    <location>
        <begin position="1"/>
        <end position="23"/>
    </location>
</feature>
<dbReference type="RefSeq" id="WP_214395610.1">
    <property type="nucleotide sequence ID" value="NZ_JAHBOL010000051.1"/>
</dbReference>
<name>A0ABS6HT13_MYCGD</name>
<dbReference type="Proteomes" id="UP000696413">
    <property type="component" value="Unassembled WGS sequence"/>
</dbReference>
<keyword evidence="1" id="KW-0732">Signal</keyword>
<comment type="caution">
    <text evidence="2">The sequence shown here is derived from an EMBL/GenBank/DDBJ whole genome shotgun (WGS) entry which is preliminary data.</text>
</comment>
<protein>
    <submittedName>
        <fullName evidence="2">Uncharacterized protein</fullName>
    </submittedName>
</protein>
<proteinExistence type="predicted"/>
<gene>
    <name evidence="2" type="ORF">KL859_23575</name>
</gene>
<evidence type="ECO:0000313" key="2">
    <source>
        <dbReference type="EMBL" id="MBU8825839.1"/>
    </source>
</evidence>
<sequence>MTDTLLFTVLCVACFGVATALRAATTTSRRTDDDPPCDAEATERLITLSELVAEFDQVLIRKGVLTSTQVGLMRTGIRTRGVITGMRTTGVARADFREVELDVMVARVGGGQFPARETTSIPVSSLDKVLPGSVIDVYYRPDDERTIAACVSPS</sequence>
<feature type="chain" id="PRO_5045167918" evidence="1">
    <location>
        <begin position="24"/>
        <end position="154"/>
    </location>
</feature>
<reference evidence="2 3" key="1">
    <citation type="submission" date="2021-05" db="EMBL/GenBank/DDBJ databases">
        <title>Draft Genome Sequences of Clinical Respiratory Isolates of Mycobacterium goodii Recovered in Ireland.</title>
        <authorList>
            <person name="Flanagan P.R."/>
            <person name="Mok S."/>
            <person name="Roycroft E."/>
            <person name="Rogers T.R."/>
            <person name="Fitzgibbon M."/>
        </authorList>
    </citation>
    <scope>NUCLEOTIDE SEQUENCE [LARGE SCALE GENOMIC DNA]</scope>
    <source>
        <strain evidence="2 3">14IE55</strain>
    </source>
</reference>
<organism evidence="2 3">
    <name type="scientific">Mycolicibacterium goodii</name>
    <name type="common">Mycobacterium goodii</name>
    <dbReference type="NCBI Taxonomy" id="134601"/>
    <lineage>
        <taxon>Bacteria</taxon>
        <taxon>Bacillati</taxon>
        <taxon>Actinomycetota</taxon>
        <taxon>Actinomycetes</taxon>
        <taxon>Mycobacteriales</taxon>
        <taxon>Mycobacteriaceae</taxon>
        <taxon>Mycolicibacterium</taxon>
    </lineage>
</organism>
<keyword evidence="3" id="KW-1185">Reference proteome</keyword>